<evidence type="ECO:0000313" key="2">
    <source>
        <dbReference type="EMBL" id="CAC5382634.1"/>
    </source>
</evidence>
<sequence>MECQCTCTSPEHPNEKFVATISKDIFTFNAMKMDKEIAPRRSEMVNTKTNKNLKTIPSEKIKKPEAKIEKNKLNNIWDVMGIKQKKKINPKKVDNSVTNKKESYNVWQSLNIAMNTKKGKKSSNTNVWGLIKGVGKRHNNANNSLQGMNQLDHTIISNEFNSITQPTGNTNHRNSNNWMQQNNRNNHKEYMVQNHRDNRNNNHVMFMDNNHVMPMDNNHGNNMHHGSNINHKTNIGHRTNIGHGTNIGHETNIGHKTNFGHETNINHGINGGHGTNLNHGSNNYHGTNINHGSNNYHGNNNNHGTNINHGNSWTSQNTNYFRHNNEHWVQENNINNARYYHHQEQQNRNHTNKSNWSDHAHNHYPGVHHTNQGHVNSQNFNAHETSQRGNENSINRELFFKHSLGKPEKSSKTLPMPGTKPRSVFKFPAWKPWQPVQTNNKTHHSQTGHVNVYDLGHTQWTTTVDPLNANNTDIEPIERELVH</sequence>
<evidence type="ECO:0008006" key="4">
    <source>
        <dbReference type="Google" id="ProtNLM"/>
    </source>
</evidence>
<name>A0A6J8BIE6_MYTCO</name>
<dbReference type="Proteomes" id="UP000507470">
    <property type="component" value="Unassembled WGS sequence"/>
</dbReference>
<dbReference type="Gene3D" id="2.160.10.10">
    <property type="entry name" value="Hexapeptide repeat proteins"/>
    <property type="match status" value="1"/>
</dbReference>
<protein>
    <recommendedName>
        <fullName evidence="4">GATA zinc finger domain-containing protein 14-like</fullName>
    </recommendedName>
</protein>
<evidence type="ECO:0000256" key="1">
    <source>
        <dbReference type="SAM" id="MobiDB-lite"/>
    </source>
</evidence>
<reference evidence="2 3" key="1">
    <citation type="submission" date="2020-06" db="EMBL/GenBank/DDBJ databases">
        <authorList>
            <person name="Li R."/>
            <person name="Bekaert M."/>
        </authorList>
    </citation>
    <scope>NUCLEOTIDE SEQUENCE [LARGE SCALE GENOMIC DNA]</scope>
    <source>
        <strain evidence="3">wild</strain>
    </source>
</reference>
<organism evidence="2 3">
    <name type="scientific">Mytilus coruscus</name>
    <name type="common">Sea mussel</name>
    <dbReference type="NCBI Taxonomy" id="42192"/>
    <lineage>
        <taxon>Eukaryota</taxon>
        <taxon>Metazoa</taxon>
        <taxon>Spiralia</taxon>
        <taxon>Lophotrochozoa</taxon>
        <taxon>Mollusca</taxon>
        <taxon>Bivalvia</taxon>
        <taxon>Autobranchia</taxon>
        <taxon>Pteriomorphia</taxon>
        <taxon>Mytilida</taxon>
        <taxon>Mytiloidea</taxon>
        <taxon>Mytilidae</taxon>
        <taxon>Mytilinae</taxon>
        <taxon>Mytilus</taxon>
    </lineage>
</organism>
<feature type="region of interest" description="Disordered" evidence="1">
    <location>
        <begin position="343"/>
        <end position="377"/>
    </location>
</feature>
<evidence type="ECO:0000313" key="3">
    <source>
        <dbReference type="Proteomes" id="UP000507470"/>
    </source>
</evidence>
<keyword evidence="3" id="KW-1185">Reference proteome</keyword>
<dbReference type="EMBL" id="CACVKT020003246">
    <property type="protein sequence ID" value="CAC5382634.1"/>
    <property type="molecule type" value="Genomic_DNA"/>
</dbReference>
<proteinExistence type="predicted"/>
<dbReference type="OrthoDB" id="6114295at2759"/>
<dbReference type="AlphaFoldDB" id="A0A6J8BIE6"/>
<accession>A0A6J8BIE6</accession>
<gene>
    <name evidence="2" type="ORF">MCOR_18440</name>
</gene>
<feature type="region of interest" description="Disordered" evidence="1">
    <location>
        <begin position="402"/>
        <end position="422"/>
    </location>
</feature>